<evidence type="ECO:0000256" key="1">
    <source>
        <dbReference type="SAM" id="MobiDB-lite"/>
    </source>
</evidence>
<organism evidence="2 3">
    <name type="scientific">Cupriavidus necator</name>
    <name type="common">Alcaligenes eutrophus</name>
    <name type="synonym">Ralstonia eutropha</name>
    <dbReference type="NCBI Taxonomy" id="106590"/>
    <lineage>
        <taxon>Bacteria</taxon>
        <taxon>Pseudomonadati</taxon>
        <taxon>Pseudomonadota</taxon>
        <taxon>Betaproteobacteria</taxon>
        <taxon>Burkholderiales</taxon>
        <taxon>Burkholderiaceae</taxon>
        <taxon>Cupriavidus</taxon>
    </lineage>
</organism>
<evidence type="ECO:0000313" key="2">
    <source>
        <dbReference type="EMBL" id="RCJ09173.1"/>
    </source>
</evidence>
<evidence type="ECO:0000313" key="3">
    <source>
        <dbReference type="Proteomes" id="UP000253501"/>
    </source>
</evidence>
<name>A0A367PNM3_CUPNE</name>
<reference evidence="2 3" key="1">
    <citation type="submission" date="2018-04" db="EMBL/GenBank/DDBJ databases">
        <title>Cupriavidus necator CR12 genome sequencing and assembly.</title>
        <authorList>
            <person name="Ben Fekih I."/>
            <person name="Mazhar H.S."/>
            <person name="Bello S.K."/>
            <person name="Rensing C."/>
        </authorList>
    </citation>
    <scope>NUCLEOTIDE SEQUENCE [LARGE SCALE GENOMIC DNA]</scope>
    <source>
        <strain evidence="2 3">CR12</strain>
    </source>
</reference>
<gene>
    <name evidence="2" type="ORF">DDK22_06570</name>
</gene>
<accession>A0A367PNM3</accession>
<comment type="caution">
    <text evidence="2">The sequence shown here is derived from an EMBL/GenBank/DDBJ whole genome shotgun (WGS) entry which is preliminary data.</text>
</comment>
<dbReference type="AlphaFoldDB" id="A0A367PNM3"/>
<sequence>MELPSTGPAASRKIPIMSNAAATPAARPLRAHRTRIPSRDRHLPILPAVLCQRRRAALSAESHPGQVSPGTDQDHQPKAVRSHLLALAGLGLRECHPAGQPALELGLDWQSAEVEAFIRCLHDTPRATVVDRMPYPGEHEAAAGLAPWRTRLAQYVP</sequence>
<feature type="region of interest" description="Disordered" evidence="1">
    <location>
        <begin position="1"/>
        <end position="29"/>
    </location>
</feature>
<dbReference type="EMBL" id="QDHA01000015">
    <property type="protein sequence ID" value="RCJ09173.1"/>
    <property type="molecule type" value="Genomic_DNA"/>
</dbReference>
<dbReference type="Proteomes" id="UP000253501">
    <property type="component" value="Unassembled WGS sequence"/>
</dbReference>
<proteinExistence type="predicted"/>
<protein>
    <submittedName>
        <fullName evidence="2">Uncharacterized protein</fullName>
    </submittedName>
</protein>
<feature type="region of interest" description="Disordered" evidence="1">
    <location>
        <begin position="57"/>
        <end position="76"/>
    </location>
</feature>